<feature type="region of interest" description="Disordered" evidence="1">
    <location>
        <begin position="310"/>
        <end position="437"/>
    </location>
</feature>
<feature type="region of interest" description="Disordered" evidence="1">
    <location>
        <begin position="120"/>
        <end position="183"/>
    </location>
</feature>
<dbReference type="Proteomes" id="UP000586976">
    <property type="component" value="Unassembled WGS sequence"/>
</dbReference>
<proteinExistence type="predicted"/>
<dbReference type="AlphaFoldDB" id="A0A7W2CYP9"/>
<accession>A0A7W2CYP9</accession>
<keyword evidence="3" id="KW-1185">Reference proteome</keyword>
<gene>
    <name evidence="2" type="ORF">H1V43_07970</name>
</gene>
<comment type="caution">
    <text evidence="2">The sequence shown here is derived from an EMBL/GenBank/DDBJ whole genome shotgun (WGS) entry which is preliminary data.</text>
</comment>
<feature type="compositionally biased region" description="Low complexity" evidence="1">
    <location>
        <begin position="247"/>
        <end position="273"/>
    </location>
</feature>
<feature type="compositionally biased region" description="Low complexity" evidence="1">
    <location>
        <begin position="167"/>
        <end position="181"/>
    </location>
</feature>
<reference evidence="2 3" key="1">
    <citation type="submission" date="2020-07" db="EMBL/GenBank/DDBJ databases">
        <title>Streptomyces isolated from Indian soil.</title>
        <authorList>
            <person name="Mandal S."/>
            <person name="Maiti P.K."/>
        </authorList>
    </citation>
    <scope>NUCLEOTIDE SEQUENCE [LARGE SCALE GENOMIC DNA]</scope>
    <source>
        <strain evidence="2 3">PSKA54</strain>
    </source>
</reference>
<feature type="compositionally biased region" description="Low complexity" evidence="1">
    <location>
        <begin position="388"/>
        <end position="437"/>
    </location>
</feature>
<evidence type="ECO:0000313" key="3">
    <source>
        <dbReference type="Proteomes" id="UP000586976"/>
    </source>
</evidence>
<feature type="region of interest" description="Disordered" evidence="1">
    <location>
        <begin position="217"/>
        <end position="296"/>
    </location>
</feature>
<dbReference type="RefSeq" id="WP_181863352.1">
    <property type="nucleotide sequence ID" value="NZ_JACEQY010000005.1"/>
</dbReference>
<feature type="compositionally biased region" description="Acidic residues" evidence="1">
    <location>
        <begin position="355"/>
        <end position="367"/>
    </location>
</feature>
<name>A0A7W2CYP9_9ACTN</name>
<feature type="compositionally biased region" description="Basic and acidic residues" evidence="1">
    <location>
        <begin position="146"/>
        <end position="162"/>
    </location>
</feature>
<evidence type="ECO:0000256" key="1">
    <source>
        <dbReference type="SAM" id="MobiDB-lite"/>
    </source>
</evidence>
<sequence length="437" mass="43809">MADERSSFPGGEEAGGSTAGEPRMPGGRRPGHTSGRTPSRTPDRPVGSATESAAARTSDAWLDGDAAERLLRGEPVDDEARPQAHRLAAALRALTDEGRSPAAAELPGESAVLAAFRQAHAERRAQHPTHAQHQEKAVHPEYVAPPEERRGRVPGHAPDRVDGGSVRIGRAAASHRAAPARGWGRPVRFALAALLAGCMIGGVAVAAGSGVLPSLFGGEGEPGPAESVSAAASPQQPLVSPTPDVPAGDGSSGAPEPGSSSSGSGGDASSEAGGRQGDGGSPQSGDGNAGRSEEAVERWKRTVALCRDYSAGKQLSEEKRRDLSAAAQENGTNRVDRYCKGVLQQSEAESGTNGSDDDGGGDSDDGDSSDKGNSGNGNGDDAGDVSDTRSSVESSASDAADPAGAADAPTSTPTLLTSDSAPERTASASSSALPAGS</sequence>
<feature type="region of interest" description="Disordered" evidence="1">
    <location>
        <begin position="1"/>
        <end position="63"/>
    </location>
</feature>
<feature type="compositionally biased region" description="Polar residues" evidence="1">
    <location>
        <begin position="230"/>
        <end position="239"/>
    </location>
</feature>
<dbReference type="EMBL" id="JACEQY010000005">
    <property type="protein sequence ID" value="MBA4861325.1"/>
    <property type="molecule type" value="Genomic_DNA"/>
</dbReference>
<protein>
    <submittedName>
        <fullName evidence="2">Uncharacterized protein</fullName>
    </submittedName>
</protein>
<evidence type="ECO:0000313" key="2">
    <source>
        <dbReference type="EMBL" id="MBA4861325.1"/>
    </source>
</evidence>
<organism evidence="2 3">
    <name type="scientific">Streptomyces himalayensis subsp. aureolus</name>
    <dbReference type="NCBI Taxonomy" id="2758039"/>
    <lineage>
        <taxon>Bacteria</taxon>
        <taxon>Bacillati</taxon>
        <taxon>Actinomycetota</taxon>
        <taxon>Actinomycetes</taxon>
        <taxon>Kitasatosporales</taxon>
        <taxon>Streptomycetaceae</taxon>
        <taxon>Streptomyces</taxon>
        <taxon>Streptomyces himalayensis</taxon>
    </lineage>
</organism>